<organism evidence="2 3">
    <name type="scientific">Emericellopsis atlantica</name>
    <dbReference type="NCBI Taxonomy" id="2614577"/>
    <lineage>
        <taxon>Eukaryota</taxon>
        <taxon>Fungi</taxon>
        <taxon>Dikarya</taxon>
        <taxon>Ascomycota</taxon>
        <taxon>Pezizomycotina</taxon>
        <taxon>Sordariomycetes</taxon>
        <taxon>Hypocreomycetidae</taxon>
        <taxon>Hypocreales</taxon>
        <taxon>Bionectriaceae</taxon>
        <taxon>Emericellopsis</taxon>
    </lineage>
</organism>
<protein>
    <submittedName>
        <fullName evidence="2">MT-A70-domain-containing protein</fullName>
    </submittedName>
</protein>
<dbReference type="PANTHER" id="PTHR12829">
    <property type="entry name" value="N6-ADENOSINE-METHYLTRANSFERASE"/>
    <property type="match status" value="1"/>
</dbReference>
<dbReference type="InterPro" id="IPR007757">
    <property type="entry name" value="MT-A70-like"/>
</dbReference>
<dbReference type="PROSITE" id="PS51143">
    <property type="entry name" value="MT_A70"/>
    <property type="match status" value="1"/>
</dbReference>
<evidence type="ECO:0000313" key="2">
    <source>
        <dbReference type="EMBL" id="KAG9259179.1"/>
    </source>
</evidence>
<dbReference type="AlphaFoldDB" id="A0A9P7ZVN2"/>
<sequence length="340" mass="38253">MRRHKPYERVMERSSILYQSDDGSILVLDIPRSLEESQTLPGQIPLSRRLISAQPVTEPYVTPEPKRARGGHATLAGAQNKSPAAQIADLMTAAVAQDALDHCSHHFHADYCLPRLLEGPPVAGETFTPAGARSLHGSLQELSNQVREEAPVFDLIMMDPPWPNRSVRRKTDNYSTVYRLEDMQRLLHHIPVPSHLSHSGLVALWITNKSSILDFVKELLASWRLEQVAEWTWLKVTASGEPIYPIDSEWRKPWEKLIIAKRAGAATPAGLQSKTIIAVPDLHSRKPSLQRLFADILPPQYSGLEVFARNLTAGWWSWGDDVLKFQQNVHWSSPDDADRP</sequence>
<comment type="caution">
    <text evidence="2">The sequence shown here is derived from an EMBL/GenBank/DDBJ whole genome shotgun (WGS) entry which is preliminary data.</text>
</comment>
<dbReference type="GeneID" id="70289679"/>
<dbReference type="GO" id="GO:0008168">
    <property type="term" value="F:methyltransferase activity"/>
    <property type="evidence" value="ECO:0007669"/>
    <property type="project" value="TreeGrafter"/>
</dbReference>
<name>A0A9P7ZVN2_9HYPO</name>
<accession>A0A9P7ZVN2</accession>
<dbReference type="EMBL" id="MU251242">
    <property type="protein sequence ID" value="KAG9259179.1"/>
    <property type="molecule type" value="Genomic_DNA"/>
</dbReference>
<evidence type="ECO:0000313" key="3">
    <source>
        <dbReference type="Proteomes" id="UP000887229"/>
    </source>
</evidence>
<dbReference type="Proteomes" id="UP000887229">
    <property type="component" value="Unassembled WGS sequence"/>
</dbReference>
<dbReference type="PANTHER" id="PTHR12829:SF4">
    <property type="entry name" value="N(6)-ADENINE-SPECIFIC METHYLTRANSFERASE METTL4"/>
    <property type="match status" value="1"/>
</dbReference>
<dbReference type="InterPro" id="IPR029063">
    <property type="entry name" value="SAM-dependent_MTases_sf"/>
</dbReference>
<proteinExistence type="inferred from homology"/>
<dbReference type="RefSeq" id="XP_046123103.1">
    <property type="nucleotide sequence ID" value="XM_046258776.1"/>
</dbReference>
<dbReference type="OrthoDB" id="61116at2759"/>
<gene>
    <name evidence="2" type="ORF">F5Z01DRAFT_28449</name>
</gene>
<evidence type="ECO:0000256" key="1">
    <source>
        <dbReference type="PROSITE-ProRule" id="PRU00489"/>
    </source>
</evidence>
<dbReference type="SUPFAM" id="SSF53335">
    <property type="entry name" value="S-adenosyl-L-methionine-dependent methyltransferases"/>
    <property type="match status" value="1"/>
</dbReference>
<keyword evidence="3" id="KW-1185">Reference proteome</keyword>
<dbReference type="GO" id="GO:0005634">
    <property type="term" value="C:nucleus"/>
    <property type="evidence" value="ECO:0007669"/>
    <property type="project" value="TreeGrafter"/>
</dbReference>
<reference evidence="2" key="1">
    <citation type="journal article" date="2021" name="IMA Fungus">
        <title>Genomic characterization of three marine fungi, including Emericellopsis atlantica sp. nov. with signatures of a generalist lifestyle and marine biomass degradation.</title>
        <authorList>
            <person name="Hagestad O.C."/>
            <person name="Hou L."/>
            <person name="Andersen J.H."/>
            <person name="Hansen E.H."/>
            <person name="Altermark B."/>
            <person name="Li C."/>
            <person name="Kuhnert E."/>
            <person name="Cox R.J."/>
            <person name="Crous P.W."/>
            <person name="Spatafora J.W."/>
            <person name="Lail K."/>
            <person name="Amirebrahimi M."/>
            <person name="Lipzen A."/>
            <person name="Pangilinan J."/>
            <person name="Andreopoulos W."/>
            <person name="Hayes R.D."/>
            <person name="Ng V."/>
            <person name="Grigoriev I.V."/>
            <person name="Jackson S.A."/>
            <person name="Sutton T.D.S."/>
            <person name="Dobson A.D.W."/>
            <person name="Rama T."/>
        </authorList>
    </citation>
    <scope>NUCLEOTIDE SEQUENCE</scope>
    <source>
        <strain evidence="2">TS7</strain>
    </source>
</reference>
<dbReference type="Pfam" id="PF05063">
    <property type="entry name" value="MT-A70"/>
    <property type="match status" value="1"/>
</dbReference>
<comment type="similarity">
    <text evidence="1">Belongs to the MT-A70-like family.</text>
</comment>